<keyword evidence="3" id="KW-0804">Transcription</keyword>
<feature type="domain" description="HTH araC/xylS-type" evidence="4">
    <location>
        <begin position="196"/>
        <end position="294"/>
    </location>
</feature>
<dbReference type="GO" id="GO:0043565">
    <property type="term" value="F:sequence-specific DNA binding"/>
    <property type="evidence" value="ECO:0007669"/>
    <property type="project" value="InterPro"/>
</dbReference>
<keyword evidence="1" id="KW-0805">Transcription regulation</keyword>
<gene>
    <name evidence="5" type="ORF">EI981_03500</name>
</gene>
<dbReference type="PANTHER" id="PTHR43280">
    <property type="entry name" value="ARAC-FAMILY TRANSCRIPTIONAL REGULATOR"/>
    <property type="match status" value="1"/>
</dbReference>
<evidence type="ECO:0000313" key="6">
    <source>
        <dbReference type="Proteomes" id="UP000270678"/>
    </source>
</evidence>
<keyword evidence="2" id="KW-0238">DNA-binding</keyword>
<dbReference type="RefSeq" id="WP_126995493.1">
    <property type="nucleotide sequence ID" value="NZ_CP034346.1"/>
</dbReference>
<dbReference type="PROSITE" id="PS01124">
    <property type="entry name" value="HTH_ARAC_FAMILY_2"/>
    <property type="match status" value="1"/>
</dbReference>
<organism evidence="5 6">
    <name type="scientific">Paenibacillus lutimineralis</name>
    <dbReference type="NCBI Taxonomy" id="2707005"/>
    <lineage>
        <taxon>Bacteria</taxon>
        <taxon>Bacillati</taxon>
        <taxon>Bacillota</taxon>
        <taxon>Bacilli</taxon>
        <taxon>Bacillales</taxon>
        <taxon>Paenibacillaceae</taxon>
        <taxon>Paenibacillus</taxon>
    </lineage>
</organism>
<dbReference type="InterPro" id="IPR009057">
    <property type="entry name" value="Homeodomain-like_sf"/>
</dbReference>
<dbReference type="KEGG" id="plut:EI981_03500"/>
<reference evidence="6" key="1">
    <citation type="submission" date="2018-12" db="EMBL/GenBank/DDBJ databases">
        <title>Complete genome sequence of Paenibacillus sp. MBLB1234.</title>
        <authorList>
            <person name="Nam Y.-D."/>
            <person name="Kang J."/>
            <person name="Chung W.-H."/>
            <person name="Park Y.S."/>
        </authorList>
    </citation>
    <scope>NUCLEOTIDE SEQUENCE [LARGE SCALE GENOMIC DNA]</scope>
    <source>
        <strain evidence="6">MBLB1234</strain>
    </source>
</reference>
<dbReference type="Pfam" id="PF12833">
    <property type="entry name" value="HTH_18"/>
    <property type="match status" value="1"/>
</dbReference>
<dbReference type="SUPFAM" id="SSF51215">
    <property type="entry name" value="Regulatory protein AraC"/>
    <property type="match status" value="1"/>
</dbReference>
<evidence type="ECO:0000256" key="1">
    <source>
        <dbReference type="ARBA" id="ARBA00023015"/>
    </source>
</evidence>
<protein>
    <submittedName>
        <fullName evidence="5">AraC family transcriptional regulator</fullName>
    </submittedName>
</protein>
<dbReference type="InterPro" id="IPR037923">
    <property type="entry name" value="HTH-like"/>
</dbReference>
<dbReference type="InterPro" id="IPR020449">
    <property type="entry name" value="Tscrpt_reg_AraC-type_HTH"/>
</dbReference>
<dbReference type="PANTHER" id="PTHR43280:SF2">
    <property type="entry name" value="HTH-TYPE TRANSCRIPTIONAL REGULATOR EXSA"/>
    <property type="match status" value="1"/>
</dbReference>
<evidence type="ECO:0000256" key="3">
    <source>
        <dbReference type="ARBA" id="ARBA00023163"/>
    </source>
</evidence>
<sequence length="301" mass="34151">MSQIIEITAPPLPQYIISGSTHMPYGGKHLSRKNIGVFDLLVVSQGCLYVGEEKRNFEVSTGHAVILRPDCYHYGFSGCKEETLHHWLHFQVSGNWRVIEQSEYCKQHSAQEGEDGAYMSLHPFTTTPFALAVPQFTYLPQLQKMIDTIDELTEMNRASHHSSVRLKQQALFQDVVGLLAASLETAAPSPGSVCAEKAAAYLREYYREPFSAKRLGESINFHPVYIARCMQKVFGCSPAAYMLLIRIEHSKLLLVQTDMPIERIAEEVGFNHAAYFTACFTKQEGLSPRRFRQHFAWNRES</sequence>
<dbReference type="Proteomes" id="UP000270678">
    <property type="component" value="Chromosome"/>
</dbReference>
<dbReference type="PROSITE" id="PS00041">
    <property type="entry name" value="HTH_ARAC_FAMILY_1"/>
    <property type="match status" value="1"/>
</dbReference>
<name>A0A3Q9I8N2_9BACL</name>
<dbReference type="EMBL" id="CP034346">
    <property type="protein sequence ID" value="AZS13633.1"/>
    <property type="molecule type" value="Genomic_DNA"/>
</dbReference>
<dbReference type="OrthoDB" id="192171at2"/>
<proteinExistence type="predicted"/>
<evidence type="ECO:0000313" key="5">
    <source>
        <dbReference type="EMBL" id="AZS13633.1"/>
    </source>
</evidence>
<dbReference type="InterPro" id="IPR018062">
    <property type="entry name" value="HTH_AraC-typ_CS"/>
</dbReference>
<evidence type="ECO:0000259" key="4">
    <source>
        <dbReference type="PROSITE" id="PS01124"/>
    </source>
</evidence>
<dbReference type="InterPro" id="IPR018060">
    <property type="entry name" value="HTH_AraC"/>
</dbReference>
<dbReference type="PRINTS" id="PR00032">
    <property type="entry name" value="HTHARAC"/>
</dbReference>
<dbReference type="AlphaFoldDB" id="A0A3Q9I8N2"/>
<dbReference type="GO" id="GO:0003700">
    <property type="term" value="F:DNA-binding transcription factor activity"/>
    <property type="evidence" value="ECO:0007669"/>
    <property type="project" value="InterPro"/>
</dbReference>
<keyword evidence="6" id="KW-1185">Reference proteome</keyword>
<dbReference type="SUPFAM" id="SSF46689">
    <property type="entry name" value="Homeodomain-like"/>
    <property type="match status" value="1"/>
</dbReference>
<evidence type="ECO:0000256" key="2">
    <source>
        <dbReference type="ARBA" id="ARBA00023125"/>
    </source>
</evidence>
<dbReference type="SMART" id="SM00342">
    <property type="entry name" value="HTH_ARAC"/>
    <property type="match status" value="1"/>
</dbReference>
<accession>A0A3Q9I8N2</accession>
<dbReference type="Gene3D" id="1.10.10.60">
    <property type="entry name" value="Homeodomain-like"/>
    <property type="match status" value="1"/>
</dbReference>